<feature type="compositionally biased region" description="Polar residues" evidence="1">
    <location>
        <begin position="92"/>
        <end position="105"/>
    </location>
</feature>
<keyword evidence="3" id="KW-1185">Reference proteome</keyword>
<organism evidence="2 3">
    <name type="scientific">Vibrio marisflavi CECT 7928</name>
    <dbReference type="NCBI Taxonomy" id="634439"/>
    <lineage>
        <taxon>Bacteria</taxon>
        <taxon>Pseudomonadati</taxon>
        <taxon>Pseudomonadota</taxon>
        <taxon>Gammaproteobacteria</taxon>
        <taxon>Vibrionales</taxon>
        <taxon>Vibrionaceae</taxon>
        <taxon>Vibrio</taxon>
    </lineage>
</organism>
<name>A0ABN8EA00_9VIBR</name>
<comment type="caution">
    <text evidence="2">The sequence shown here is derived from an EMBL/GenBank/DDBJ whole genome shotgun (WGS) entry which is preliminary data.</text>
</comment>
<dbReference type="Proteomes" id="UP000838748">
    <property type="component" value="Unassembled WGS sequence"/>
</dbReference>
<feature type="region of interest" description="Disordered" evidence="1">
    <location>
        <begin position="69"/>
        <end position="141"/>
    </location>
</feature>
<evidence type="ECO:0000313" key="3">
    <source>
        <dbReference type="Proteomes" id="UP000838748"/>
    </source>
</evidence>
<dbReference type="InterPro" id="IPR018648">
    <property type="entry name" value="DUF2076"/>
</dbReference>
<sequence>MNADEKVLIENLAQRLQQAQLSDIDTDAEKLIQKLMSNQPRAMYLLTQAVLLQEHALKASQEKIKQLEQEARQAATPKKGGFLSGLFGGSSQQNNHSSAGNSGFTQSNNANYSSSPNYSQQQHGYAQPQANDYRPSRGSSFMGQAASTALGVAGGALLFEGVSHMFGGRGGFGEGFLGGNHETIVNETIINEAPDSDQFANQDFTQGMDTGGWNDPSSDFASGNDSFTSGDNWNSDFSGDQASDSGSGFGFDNSSFDNSGFDNSGFDNSGGFDDGGFSDFGGSDFGGGGFDDSSW</sequence>
<gene>
    <name evidence="2" type="ORF">VMF7928_04201</name>
</gene>
<evidence type="ECO:0000256" key="1">
    <source>
        <dbReference type="SAM" id="MobiDB-lite"/>
    </source>
</evidence>
<evidence type="ECO:0000313" key="2">
    <source>
        <dbReference type="EMBL" id="CAH0542779.1"/>
    </source>
</evidence>
<reference evidence="2" key="1">
    <citation type="submission" date="2021-11" db="EMBL/GenBank/DDBJ databases">
        <authorList>
            <person name="Rodrigo-Torres L."/>
            <person name="Arahal R. D."/>
            <person name="Lucena T."/>
        </authorList>
    </citation>
    <scope>NUCLEOTIDE SEQUENCE</scope>
    <source>
        <strain evidence="2">CECT 7928</strain>
    </source>
</reference>
<proteinExistence type="predicted"/>
<accession>A0ABN8EA00</accession>
<dbReference type="RefSeq" id="WP_237363680.1">
    <property type="nucleotide sequence ID" value="NZ_CAKLDM010000003.1"/>
</dbReference>
<feature type="compositionally biased region" description="Low complexity" evidence="1">
    <location>
        <begin position="106"/>
        <end position="122"/>
    </location>
</feature>
<dbReference type="Pfam" id="PF09849">
    <property type="entry name" value="DUF2076"/>
    <property type="match status" value="1"/>
</dbReference>
<dbReference type="EMBL" id="CAKLDM010000003">
    <property type="protein sequence ID" value="CAH0542779.1"/>
    <property type="molecule type" value="Genomic_DNA"/>
</dbReference>
<feature type="region of interest" description="Disordered" evidence="1">
    <location>
        <begin position="231"/>
        <end position="251"/>
    </location>
</feature>
<evidence type="ECO:0008006" key="4">
    <source>
        <dbReference type="Google" id="ProtNLM"/>
    </source>
</evidence>
<protein>
    <recommendedName>
        <fullName evidence="4">Periplasmic ligand-binding sensor protein</fullName>
    </recommendedName>
</protein>
<feature type="compositionally biased region" description="Low complexity" evidence="1">
    <location>
        <begin position="235"/>
        <end position="251"/>
    </location>
</feature>